<dbReference type="AlphaFoldDB" id="A0A5C7Y2S4"/>
<protein>
    <submittedName>
        <fullName evidence="1">DUF3987 domain-containing protein</fullName>
    </submittedName>
</protein>
<evidence type="ECO:0000313" key="1">
    <source>
        <dbReference type="EMBL" id="TXI55921.1"/>
    </source>
</evidence>
<gene>
    <name evidence="1" type="ORF">E6Q54_11885</name>
</gene>
<proteinExistence type="predicted"/>
<reference evidence="1 2" key="1">
    <citation type="submission" date="2018-09" db="EMBL/GenBank/DDBJ databases">
        <title>Metagenome Assembled Genomes from an Advanced Water Purification Facility.</title>
        <authorList>
            <person name="Stamps B.W."/>
            <person name="Spear J.R."/>
        </authorList>
    </citation>
    <scope>NUCLEOTIDE SEQUENCE [LARGE SCALE GENOMIC DNA]</scope>
    <source>
        <strain evidence="1">Bin_29_2</strain>
    </source>
</reference>
<dbReference type="InterPro" id="IPR025048">
    <property type="entry name" value="DUF3987"/>
</dbReference>
<evidence type="ECO:0000313" key="2">
    <source>
        <dbReference type="Proteomes" id="UP000321797"/>
    </source>
</evidence>
<dbReference type="RefSeq" id="WP_276760777.1">
    <property type="nucleotide sequence ID" value="NZ_SSGD01000061.1"/>
</dbReference>
<name>A0A5C7Y2S4_9MYCO</name>
<sequence length="528" mass="57406">MTDFVWTPPRDVSVRSRREFPVDSLPPVLRGFAVYQAEQLQTDPSMVALPAIAAAASACGAAYAHMNEEWSEPSPIWVLTAADPGSRKSAALSAALSPLNFAEKRLVELDSETRPEKEVRKSRAKKNVVAAEKLYEELLGDADAELAEVVAAGEAVNTAAAAAAQVAAEVGVPPKLNVGSYATAEKLHDLLAEHKNILMAVAEGDTMFKNLSPKGGLDRDIFLSAWSMEAHARNLVGRVVQDADHPSLHFSIMVQVKVVAAVLRADDALSDTGFFDRFLTAVPDTSQLQRTKYVDLGDPTAFAAIASTAPAVAAYRDAVVREVNRTLPLKGLPTNWYLAPGGAEVFETLSDEWAMLKKSYTTRSPGALSKLAGQAARLARLFSQLEMSNDPANASQKLVFGGETVVPLSTTHRYPISVENVRRGWDIAWWCFREHEYLFGESLDDDVALAELAHQVIRKARQLADEGETSFSVRRLRRRGLGKHSTVDVTNAVQAAATAGWLQSAQEGANTVWHVHPEIAKWATEFNI</sequence>
<dbReference type="EMBL" id="SSGD01000061">
    <property type="protein sequence ID" value="TXI55921.1"/>
    <property type="molecule type" value="Genomic_DNA"/>
</dbReference>
<dbReference type="Pfam" id="PF13148">
    <property type="entry name" value="DUF3987"/>
    <property type="match status" value="1"/>
</dbReference>
<accession>A0A5C7Y2S4</accession>
<dbReference type="Proteomes" id="UP000321797">
    <property type="component" value="Unassembled WGS sequence"/>
</dbReference>
<organism evidence="1 2">
    <name type="scientific">Mycolicibacter arupensis</name>
    <dbReference type="NCBI Taxonomy" id="342002"/>
    <lineage>
        <taxon>Bacteria</taxon>
        <taxon>Bacillati</taxon>
        <taxon>Actinomycetota</taxon>
        <taxon>Actinomycetes</taxon>
        <taxon>Mycobacteriales</taxon>
        <taxon>Mycobacteriaceae</taxon>
        <taxon>Mycolicibacter</taxon>
    </lineage>
</organism>
<comment type="caution">
    <text evidence="1">The sequence shown here is derived from an EMBL/GenBank/DDBJ whole genome shotgun (WGS) entry which is preliminary data.</text>
</comment>